<feature type="non-terminal residue" evidence="1">
    <location>
        <position position="1"/>
    </location>
</feature>
<dbReference type="EMBL" id="UOFH01000171">
    <property type="protein sequence ID" value="VAW61032.1"/>
    <property type="molecule type" value="Genomic_DNA"/>
</dbReference>
<organism evidence="1">
    <name type="scientific">hydrothermal vent metagenome</name>
    <dbReference type="NCBI Taxonomy" id="652676"/>
    <lineage>
        <taxon>unclassified sequences</taxon>
        <taxon>metagenomes</taxon>
        <taxon>ecological metagenomes</taxon>
    </lineage>
</organism>
<protein>
    <recommendedName>
        <fullName evidence="2">Beta-lactamase-related domain-containing protein</fullName>
    </recommendedName>
</protein>
<gene>
    <name evidence="1" type="ORF">MNBD_GAMMA08-2894</name>
</gene>
<name>A0A3B0XC82_9ZZZZ</name>
<dbReference type="SUPFAM" id="SSF56601">
    <property type="entry name" value="beta-lactamase/transpeptidase-like"/>
    <property type="match status" value="1"/>
</dbReference>
<sequence length="589" mass="65442">LLLLLLLTFSNTLHATITFSNTSHATKHATNSSGQLLCDYDCLTGNGFVNRSVLNFRTLQTTGTGRFVNLSAYQLPRAAANPGNTFEGNLQFSGETLGWFSVKDTFNYAAISNVKQLPDFNYQFIQHGTHLIPVSRGLQTTNHNLWQLILEPGRVWDEIRDNGFSRASLPFSLQEYGANCTHNGVLTFLFKSDGSMSSVAYEIASETCEYHQFNLYGLVNANYLPVQIDNSGVIKSNYEAEVSNRMPTKPLSDLAVDYPGSRINTNLIASEQTRANLSAYGVSYNGIHYTGNCTTRFGSYPYCDVMSLPSYSVAKSVFTGYQLMALEQNNPGFKTLSIANFVSACPASQWSDVTFENILDMTTGNYTDSGFQVDESSAEMINGFFLNYTDSGKTNFSCGYARQSPPGTKWVYHTSDSYVLNKAITRYLSQDSYAWLVNTIYQPLRLSPVLNTSVRTVDITNQSMGGYGLTFHRDDVVKLAEFVNNNQGKVDGQQLLDKTMVAQVLQKTNYHGLPAGSIYDSYDNGFWIWKADAALGCSTDLYIPYMSGFGGISVALLPNNMLYYFFSDNNEHSFITTVQELNKIGDFCI</sequence>
<evidence type="ECO:0008006" key="2">
    <source>
        <dbReference type="Google" id="ProtNLM"/>
    </source>
</evidence>
<reference evidence="1" key="1">
    <citation type="submission" date="2018-06" db="EMBL/GenBank/DDBJ databases">
        <authorList>
            <person name="Zhirakovskaya E."/>
        </authorList>
    </citation>
    <scope>NUCLEOTIDE SEQUENCE</scope>
</reference>
<dbReference type="Gene3D" id="3.40.710.10">
    <property type="entry name" value="DD-peptidase/beta-lactamase superfamily"/>
    <property type="match status" value="1"/>
</dbReference>
<accession>A0A3B0XC82</accession>
<proteinExistence type="predicted"/>
<dbReference type="AlphaFoldDB" id="A0A3B0XC82"/>
<dbReference type="InterPro" id="IPR012338">
    <property type="entry name" value="Beta-lactam/transpept-like"/>
</dbReference>
<evidence type="ECO:0000313" key="1">
    <source>
        <dbReference type="EMBL" id="VAW61032.1"/>
    </source>
</evidence>